<keyword evidence="1" id="KW-0560">Oxidoreductase</keyword>
<dbReference type="PANTHER" id="PTHR13789">
    <property type="entry name" value="MONOOXYGENASE"/>
    <property type="match status" value="1"/>
</dbReference>
<dbReference type="Gene3D" id="3.50.50.60">
    <property type="entry name" value="FAD/NAD(P)-binding domain"/>
    <property type="match status" value="1"/>
</dbReference>
<dbReference type="SUPFAM" id="SSF51905">
    <property type="entry name" value="FAD/NAD(P)-binding domain"/>
    <property type="match status" value="1"/>
</dbReference>
<sequence length="60" mass="6600">MLGDAAHPMYPIGSNGASQAILDAEELGKVFDQDLTVEEALKAYEEIRRIPITNIVKSNR</sequence>
<feature type="domain" description="FAD-binding" evidence="3">
    <location>
        <begin position="2"/>
        <end position="56"/>
    </location>
</feature>
<name>A0ABR5MN06_9BACI</name>
<keyword evidence="5" id="KW-1185">Reference proteome</keyword>
<dbReference type="Proteomes" id="UP000037854">
    <property type="component" value="Unassembled WGS sequence"/>
</dbReference>
<dbReference type="PANTHER" id="PTHR13789:SF268">
    <property type="entry name" value="5-METHYLPHENAZINE-1-CARBOXYLATE 1-MONOOXYGENASE"/>
    <property type="match status" value="1"/>
</dbReference>
<evidence type="ECO:0000313" key="4">
    <source>
        <dbReference type="EMBL" id="KPH77851.1"/>
    </source>
</evidence>
<evidence type="ECO:0000259" key="3">
    <source>
        <dbReference type="Pfam" id="PF01494"/>
    </source>
</evidence>
<keyword evidence="2" id="KW-0503">Monooxygenase</keyword>
<dbReference type="EMBL" id="LGTK01000005">
    <property type="protein sequence ID" value="KPH77851.1"/>
    <property type="molecule type" value="Genomic_DNA"/>
</dbReference>
<reference evidence="4 5" key="1">
    <citation type="submission" date="2015-07" db="EMBL/GenBank/DDBJ databases">
        <title>High-quality draft genome sequence of Oceanobacillus caeni HM6, a bacillus isolated from a human feces.</title>
        <authorList>
            <person name="Kumar J."/>
            <person name="Verma M.K."/>
            <person name="Pandey R."/>
            <person name="Bhambi M."/>
            <person name="Chauhan N."/>
        </authorList>
    </citation>
    <scope>NUCLEOTIDE SEQUENCE [LARGE SCALE GENOMIC DNA]</scope>
    <source>
        <strain evidence="4 5">HM6</strain>
    </source>
</reference>
<gene>
    <name evidence="4" type="ORF">AFL42_02515</name>
</gene>
<accession>A0ABR5MN06</accession>
<dbReference type="InterPro" id="IPR002938">
    <property type="entry name" value="FAD-bd"/>
</dbReference>
<proteinExistence type="predicted"/>
<evidence type="ECO:0000313" key="5">
    <source>
        <dbReference type="Proteomes" id="UP000037854"/>
    </source>
</evidence>
<evidence type="ECO:0000256" key="1">
    <source>
        <dbReference type="ARBA" id="ARBA00023002"/>
    </source>
</evidence>
<evidence type="ECO:0000256" key="2">
    <source>
        <dbReference type="ARBA" id="ARBA00023033"/>
    </source>
</evidence>
<dbReference type="Pfam" id="PF01494">
    <property type="entry name" value="FAD_binding_3"/>
    <property type="match status" value="1"/>
</dbReference>
<organism evidence="4 5">
    <name type="scientific">Oceanobacillus caeni</name>
    <dbReference type="NCBI Taxonomy" id="405946"/>
    <lineage>
        <taxon>Bacteria</taxon>
        <taxon>Bacillati</taxon>
        <taxon>Bacillota</taxon>
        <taxon>Bacilli</taxon>
        <taxon>Bacillales</taxon>
        <taxon>Bacillaceae</taxon>
        <taxon>Oceanobacillus</taxon>
    </lineage>
</organism>
<dbReference type="InterPro" id="IPR036188">
    <property type="entry name" value="FAD/NAD-bd_sf"/>
</dbReference>
<protein>
    <recommendedName>
        <fullName evidence="3">FAD-binding domain-containing protein</fullName>
    </recommendedName>
</protein>
<comment type="caution">
    <text evidence="4">The sequence shown here is derived from an EMBL/GenBank/DDBJ whole genome shotgun (WGS) entry which is preliminary data.</text>
</comment>
<dbReference type="InterPro" id="IPR050493">
    <property type="entry name" value="FAD-dep_Monooxygenase_BioMet"/>
</dbReference>